<dbReference type="GO" id="GO:0005737">
    <property type="term" value="C:cytoplasm"/>
    <property type="evidence" value="ECO:0007669"/>
    <property type="project" value="UniProtKB-SubCell"/>
</dbReference>
<comment type="caution">
    <text evidence="7">The sequence shown here is derived from an EMBL/GenBank/DDBJ whole genome shotgun (WGS) entry which is preliminary data.</text>
</comment>
<dbReference type="InterPro" id="IPR053925">
    <property type="entry name" value="RecX_HTH_3rd"/>
</dbReference>
<evidence type="ECO:0000256" key="2">
    <source>
        <dbReference type="ARBA" id="ARBA00009695"/>
    </source>
</evidence>
<dbReference type="Gene3D" id="1.10.10.10">
    <property type="entry name" value="Winged helix-like DNA-binding domain superfamily/Winged helix DNA-binding domain"/>
    <property type="match status" value="3"/>
</dbReference>
<evidence type="ECO:0000256" key="4">
    <source>
        <dbReference type="ARBA" id="ARBA00022490"/>
    </source>
</evidence>
<evidence type="ECO:0000259" key="6">
    <source>
        <dbReference type="Pfam" id="PF21981"/>
    </source>
</evidence>
<dbReference type="InterPro" id="IPR003783">
    <property type="entry name" value="Regulatory_RecX"/>
</dbReference>
<gene>
    <name evidence="5" type="primary">recX</name>
    <name evidence="7" type="ORF">DWX20_04060</name>
</gene>
<dbReference type="Proteomes" id="UP000284731">
    <property type="component" value="Unassembled WGS sequence"/>
</dbReference>
<evidence type="ECO:0000313" key="7">
    <source>
        <dbReference type="EMBL" id="RGT55990.1"/>
    </source>
</evidence>
<name>A0A412PEV9_9FIRM</name>
<dbReference type="RefSeq" id="WP_118764588.1">
    <property type="nucleotide sequence ID" value="NZ_CABJCF010000002.1"/>
</dbReference>
<dbReference type="HAMAP" id="MF_01114">
    <property type="entry name" value="RecX"/>
    <property type="match status" value="1"/>
</dbReference>
<comment type="similarity">
    <text evidence="2 5">Belongs to the RecX family.</text>
</comment>
<evidence type="ECO:0000256" key="1">
    <source>
        <dbReference type="ARBA" id="ARBA00004496"/>
    </source>
</evidence>
<feature type="domain" description="RecX third three-helical" evidence="6">
    <location>
        <begin position="331"/>
        <end position="374"/>
    </location>
</feature>
<dbReference type="PANTHER" id="PTHR33602">
    <property type="entry name" value="REGULATORY PROTEIN RECX FAMILY PROTEIN"/>
    <property type="match status" value="1"/>
</dbReference>
<sequence length="384" mass="45434">MRIGFLTNAYPFDKQSQISSFYQWVKEKQQEVIVIACFSDSYVYDKKSNVLSLPFKNLNDVMELGEFHFDLLQATFEDPLINLCKTQLKLPVFEKEILQCNFNDVFKKYQDALESYCICNVDLQKKYVKLVIQLNPTLSKEIKITLDDYVQYGLRKGIAITKEQLHSFEEHIDSEQLYQRCLRKLSLKDRTIYEMRKWLKETELVEYQEVNALIDKLIQKGYLDDEKLCMEQIQALSNSLYGPKQIISKLKQRGVKEDCILACMEQSKLKEYEFALAYATKALRQSQKSSVTKTKNTIRNKLMTRGYLNNTIEKVVSELDYSSNKENEDVLLEKLVKKAIKRYERKYRGYDLKTRIYRYCLTQGFHSEDINAVMDRMEWSHDED</sequence>
<evidence type="ECO:0000313" key="8">
    <source>
        <dbReference type="Proteomes" id="UP000284731"/>
    </source>
</evidence>
<protein>
    <recommendedName>
        <fullName evidence="3 5">Regulatory protein RecX</fullName>
    </recommendedName>
</protein>
<dbReference type="GO" id="GO:0006282">
    <property type="term" value="P:regulation of DNA repair"/>
    <property type="evidence" value="ECO:0007669"/>
    <property type="project" value="UniProtKB-UniRule"/>
</dbReference>
<comment type="function">
    <text evidence="5">Modulates RecA activity.</text>
</comment>
<dbReference type="AlphaFoldDB" id="A0A412PEV9"/>
<keyword evidence="4 5" id="KW-0963">Cytoplasm</keyword>
<accession>A0A412PEV9</accession>
<dbReference type="Pfam" id="PF21981">
    <property type="entry name" value="RecX_HTH3"/>
    <property type="match status" value="1"/>
</dbReference>
<evidence type="ECO:0000256" key="3">
    <source>
        <dbReference type="ARBA" id="ARBA00018111"/>
    </source>
</evidence>
<dbReference type="PANTHER" id="PTHR33602:SF1">
    <property type="entry name" value="REGULATORY PROTEIN RECX FAMILY PROTEIN"/>
    <property type="match status" value="1"/>
</dbReference>
<organism evidence="7 8">
    <name type="scientific">Solobacterium moorei</name>
    <dbReference type="NCBI Taxonomy" id="102148"/>
    <lineage>
        <taxon>Bacteria</taxon>
        <taxon>Bacillati</taxon>
        <taxon>Bacillota</taxon>
        <taxon>Erysipelotrichia</taxon>
        <taxon>Erysipelotrichales</taxon>
        <taxon>Erysipelotrichaceae</taxon>
        <taxon>Solobacterium</taxon>
    </lineage>
</organism>
<comment type="subcellular location">
    <subcellularLocation>
        <location evidence="1 5">Cytoplasm</location>
    </subcellularLocation>
</comment>
<reference evidence="7 8" key="1">
    <citation type="submission" date="2018-08" db="EMBL/GenBank/DDBJ databases">
        <title>A genome reference for cultivated species of the human gut microbiota.</title>
        <authorList>
            <person name="Zou Y."/>
            <person name="Xue W."/>
            <person name="Luo G."/>
        </authorList>
    </citation>
    <scope>NUCLEOTIDE SEQUENCE [LARGE SCALE GENOMIC DNA]</scope>
    <source>
        <strain evidence="7 8">AF18-46</strain>
    </source>
</reference>
<evidence type="ECO:0000256" key="5">
    <source>
        <dbReference type="HAMAP-Rule" id="MF_01114"/>
    </source>
</evidence>
<dbReference type="InterPro" id="IPR036388">
    <property type="entry name" value="WH-like_DNA-bd_sf"/>
</dbReference>
<proteinExistence type="inferred from homology"/>
<dbReference type="EMBL" id="QRWX01000002">
    <property type="protein sequence ID" value="RGT55990.1"/>
    <property type="molecule type" value="Genomic_DNA"/>
</dbReference>